<proteinExistence type="predicted"/>
<feature type="non-terminal residue" evidence="1">
    <location>
        <position position="1"/>
    </location>
</feature>
<protein>
    <recommendedName>
        <fullName evidence="3">Transposon Ty3-I Gag-Pol polyprotein</fullName>
    </recommendedName>
</protein>
<evidence type="ECO:0000313" key="1">
    <source>
        <dbReference type="EMBL" id="KYP57979.1"/>
    </source>
</evidence>
<gene>
    <name evidence="1" type="ORF">KK1_004267</name>
</gene>
<accession>A0A151ST93</accession>
<dbReference type="GO" id="GO:0003676">
    <property type="term" value="F:nucleic acid binding"/>
    <property type="evidence" value="ECO:0007669"/>
    <property type="project" value="InterPro"/>
</dbReference>
<name>A0A151ST93_CAJCA</name>
<keyword evidence="2" id="KW-1185">Reference proteome</keyword>
<organism evidence="1 2">
    <name type="scientific">Cajanus cajan</name>
    <name type="common">Pigeon pea</name>
    <name type="synonym">Cajanus indicus</name>
    <dbReference type="NCBI Taxonomy" id="3821"/>
    <lineage>
        <taxon>Eukaryota</taxon>
        <taxon>Viridiplantae</taxon>
        <taxon>Streptophyta</taxon>
        <taxon>Embryophyta</taxon>
        <taxon>Tracheophyta</taxon>
        <taxon>Spermatophyta</taxon>
        <taxon>Magnoliopsida</taxon>
        <taxon>eudicotyledons</taxon>
        <taxon>Gunneridae</taxon>
        <taxon>Pentapetalae</taxon>
        <taxon>rosids</taxon>
        <taxon>fabids</taxon>
        <taxon>Fabales</taxon>
        <taxon>Fabaceae</taxon>
        <taxon>Papilionoideae</taxon>
        <taxon>50 kb inversion clade</taxon>
        <taxon>NPAAA clade</taxon>
        <taxon>indigoferoid/millettioid clade</taxon>
        <taxon>Phaseoleae</taxon>
        <taxon>Cajanus</taxon>
    </lineage>
</organism>
<dbReference type="Gene3D" id="3.30.420.10">
    <property type="entry name" value="Ribonuclease H-like superfamily/Ribonuclease H"/>
    <property type="match status" value="1"/>
</dbReference>
<reference evidence="1 2" key="1">
    <citation type="journal article" date="2012" name="Nat. Biotechnol.">
        <title>Draft genome sequence of pigeonpea (Cajanus cajan), an orphan legume crop of resource-poor farmers.</title>
        <authorList>
            <person name="Varshney R.K."/>
            <person name="Chen W."/>
            <person name="Li Y."/>
            <person name="Bharti A.K."/>
            <person name="Saxena R.K."/>
            <person name="Schlueter J.A."/>
            <person name="Donoghue M.T."/>
            <person name="Azam S."/>
            <person name="Fan G."/>
            <person name="Whaley A.M."/>
            <person name="Farmer A.D."/>
            <person name="Sheridan J."/>
            <person name="Iwata A."/>
            <person name="Tuteja R."/>
            <person name="Penmetsa R.V."/>
            <person name="Wu W."/>
            <person name="Upadhyaya H.D."/>
            <person name="Yang S.P."/>
            <person name="Shah T."/>
            <person name="Saxena K.B."/>
            <person name="Michael T."/>
            <person name="McCombie W.R."/>
            <person name="Yang B."/>
            <person name="Zhang G."/>
            <person name="Yang H."/>
            <person name="Wang J."/>
            <person name="Spillane C."/>
            <person name="Cook D.R."/>
            <person name="May G.D."/>
            <person name="Xu X."/>
            <person name="Jackson S.A."/>
        </authorList>
    </citation>
    <scope>NUCLEOTIDE SEQUENCE [LARGE SCALE GENOMIC DNA]</scope>
    <source>
        <strain evidence="2">cv. Asha</strain>
    </source>
</reference>
<evidence type="ECO:0000313" key="2">
    <source>
        <dbReference type="Proteomes" id="UP000075243"/>
    </source>
</evidence>
<sequence length="182" mass="21508">LGHLRKVLIILRDNHFYSNLDKCPKGSIRKLLVKESHEGGLMGHFEFDKTLTFLKDIFYKSLSTLLRVIIKNNKKSWDEHLPHIEFAYNRVVHKTTNLSPFEFSIYDGQKKLIFEKKDCVLLYLRKERFSSQRKSKLDDGGPFLKIIGPFTRSMTRRLEEVTREDVLLRLVLIMNIEYVFSS</sequence>
<dbReference type="Gramene" id="C.cajan_04166.t">
    <property type="protein sequence ID" value="C.cajan_04166.t"/>
    <property type="gene ID" value="C.cajan_04166"/>
</dbReference>
<dbReference type="SUPFAM" id="SSF53098">
    <property type="entry name" value="Ribonuclease H-like"/>
    <property type="match status" value="1"/>
</dbReference>
<dbReference type="EMBL" id="CM003613">
    <property type="protein sequence ID" value="KYP57979.1"/>
    <property type="molecule type" value="Genomic_DNA"/>
</dbReference>
<dbReference type="InterPro" id="IPR012337">
    <property type="entry name" value="RNaseH-like_sf"/>
</dbReference>
<evidence type="ECO:0008006" key="3">
    <source>
        <dbReference type="Google" id="ProtNLM"/>
    </source>
</evidence>
<dbReference type="Proteomes" id="UP000075243">
    <property type="component" value="Chromosome 11"/>
</dbReference>
<dbReference type="InterPro" id="IPR036397">
    <property type="entry name" value="RNaseH_sf"/>
</dbReference>
<dbReference type="AlphaFoldDB" id="A0A151ST93"/>